<gene>
    <name evidence="8" type="ORF">THERU_05060</name>
</gene>
<dbReference type="InterPro" id="IPR049435">
    <property type="entry name" value="Cas_Cas6_C"/>
</dbReference>
<dbReference type="Pfam" id="PF21350">
    <property type="entry name" value="Cas6_I-A"/>
    <property type="match status" value="1"/>
</dbReference>
<dbReference type="Pfam" id="PF01881">
    <property type="entry name" value="Cas_Cas6_C"/>
    <property type="match status" value="1"/>
</dbReference>
<evidence type="ECO:0000256" key="5">
    <source>
        <dbReference type="PIRSR" id="PIRSR005054-1"/>
    </source>
</evidence>
<evidence type="ECO:0000256" key="3">
    <source>
        <dbReference type="ARBA" id="ARBA00023118"/>
    </source>
</evidence>
<dbReference type="InterPro" id="IPR010156">
    <property type="entry name" value="CRISPR-assoc_prot_Cas6"/>
</dbReference>
<dbReference type="EMBL" id="CP007028">
    <property type="protein sequence ID" value="AHE96136.1"/>
    <property type="molecule type" value="Genomic_DNA"/>
</dbReference>
<organism evidence="9">
    <name type="scientific">Thermocrinis ruber</name>
    <dbReference type="NCBI Taxonomy" id="75906"/>
    <lineage>
        <taxon>Bacteria</taxon>
        <taxon>Pseudomonadati</taxon>
        <taxon>Aquificota</taxon>
        <taxon>Aquificia</taxon>
        <taxon>Aquificales</taxon>
        <taxon>Aquificaceae</taxon>
        <taxon>Thermocrinis</taxon>
    </lineage>
</organism>
<name>W0DCW4_9AQUI</name>
<sequence>MTERTYKSYKLKFKFSFDQPLSLPKYYNSVLQGFFYKNMDPILASILHEVGFVYNHRKFKLFTFSKIFGKIKEKNENNILFHPPNVHVYFSTPITTHMKSIAMSLLKKERLLMHKQYVFLSEVEVLEEEIESEEITVVCLSPIVVYRTPEGSRRHIYLSPFEEQFYAMLKSNLMKKYELVYGKRYTEDIEIAPVNTNRIYKKKIVFKGTLITAWEGLFKIKAKRDMLKVGLECGLGVKNSAGFGCIAKIRKKEHA</sequence>
<dbReference type="Gene3D" id="3.30.70.1890">
    <property type="match status" value="1"/>
</dbReference>
<dbReference type="AlphaFoldDB" id="W0DCW4"/>
<dbReference type="PANTHER" id="PTHR36984:SF1">
    <property type="entry name" value="CRISPR-ASSOCIATED ENDORIBONUCLEASE CAS6 1"/>
    <property type="match status" value="1"/>
</dbReference>
<evidence type="ECO:0000256" key="1">
    <source>
        <dbReference type="ARBA" id="ARBA00005937"/>
    </source>
</evidence>
<dbReference type="Proteomes" id="UP000018914">
    <property type="component" value="Chromosome"/>
</dbReference>
<proteinExistence type="inferred from homology"/>
<evidence type="ECO:0000256" key="4">
    <source>
        <dbReference type="PIRNR" id="PIRNR005054"/>
    </source>
</evidence>
<feature type="active site" description="Proton donor" evidence="6">
    <location>
        <position position="48"/>
    </location>
</feature>
<evidence type="ECO:0000259" key="7">
    <source>
        <dbReference type="Pfam" id="PF01881"/>
    </source>
</evidence>
<feature type="site" description="Transition state stabilizer" evidence="5">
    <location>
        <position position="60"/>
    </location>
</feature>
<evidence type="ECO:0000313" key="9">
    <source>
        <dbReference type="Proteomes" id="UP000018914"/>
    </source>
</evidence>
<dbReference type="STRING" id="75906.THERU_05060"/>
<dbReference type="PIRSF" id="PIRSF005054">
    <property type="entry name" value="PF1131"/>
    <property type="match status" value="1"/>
</dbReference>
<dbReference type="GO" id="GO:0051607">
    <property type="term" value="P:defense response to virus"/>
    <property type="evidence" value="ECO:0007669"/>
    <property type="project" value="UniProtKB-KW"/>
</dbReference>
<dbReference type="PANTHER" id="PTHR36984">
    <property type="entry name" value="CRISPR-ASSOCIATED ENDORIBONUCLEASE CAS6 1"/>
    <property type="match status" value="1"/>
</dbReference>
<comment type="similarity">
    <text evidence="1 4">Belongs to the CRISPR-associated protein Cas6/Cse3/CasE family.</text>
</comment>
<dbReference type="Gene3D" id="3.30.70.1900">
    <property type="match status" value="1"/>
</dbReference>
<dbReference type="KEGG" id="trd:THERU_05060"/>
<dbReference type="NCBIfam" id="TIGR01877">
    <property type="entry name" value="cas_cas6"/>
    <property type="match status" value="1"/>
</dbReference>
<reference evidence="8 9" key="1">
    <citation type="submission" date="2013-12" db="EMBL/GenBank/DDBJ databases">
        <authorList>
            <consortium name="DOE Joint Genome Institute"/>
            <person name="Eisen J."/>
            <person name="Huntemann M."/>
            <person name="Han J."/>
            <person name="Chen A."/>
            <person name="Kyrpides N."/>
            <person name="Mavromatis K."/>
            <person name="Markowitz V."/>
            <person name="Palaniappan K."/>
            <person name="Ivanova N."/>
            <person name="Schaumberg A."/>
            <person name="Pati A."/>
            <person name="Liolios K."/>
            <person name="Nordberg H.P."/>
            <person name="Cantor M.N."/>
            <person name="Hua S.X."/>
            <person name="Woyke T."/>
        </authorList>
    </citation>
    <scope>NUCLEOTIDE SEQUENCE [LARGE SCALE GENOMIC DNA]</scope>
    <source>
        <strain evidence="8 9">DSM 23557</strain>
    </source>
</reference>
<dbReference type="GO" id="GO:0016788">
    <property type="term" value="F:hydrolase activity, acting on ester bonds"/>
    <property type="evidence" value="ECO:0007669"/>
    <property type="project" value="InterPro"/>
</dbReference>
<keyword evidence="3" id="KW-0051">Antiviral defense</keyword>
<evidence type="ECO:0000256" key="2">
    <source>
        <dbReference type="ARBA" id="ARBA00022884"/>
    </source>
</evidence>
<keyword evidence="9" id="KW-1185">Reference proteome</keyword>
<dbReference type="CDD" id="cd21140">
    <property type="entry name" value="Cas6_I-like"/>
    <property type="match status" value="1"/>
</dbReference>
<feature type="active site" description="Proton acceptor" evidence="6">
    <location>
        <position position="36"/>
    </location>
</feature>
<accession>W0DCW4</accession>
<dbReference type="HOGENOM" id="CLU_089858_2_0_0"/>
<dbReference type="GO" id="GO:0003723">
    <property type="term" value="F:RNA binding"/>
    <property type="evidence" value="ECO:0007669"/>
    <property type="project" value="UniProtKB-KW"/>
</dbReference>
<dbReference type="RefSeq" id="WP_025306171.1">
    <property type="nucleotide sequence ID" value="NZ_CP007028.1"/>
</dbReference>
<feature type="domain" description="CRISPR associated protein Cas6 C-terminal" evidence="7">
    <location>
        <begin position="127"/>
        <end position="246"/>
    </location>
</feature>
<dbReference type="InterPro" id="IPR045747">
    <property type="entry name" value="CRISPR-assoc_prot_Cas6_N_sf"/>
</dbReference>
<dbReference type="OrthoDB" id="9797488at2"/>
<keyword evidence="2" id="KW-0694">RNA-binding</keyword>
<evidence type="ECO:0000256" key="6">
    <source>
        <dbReference type="PIRSR" id="PIRSR005054-50"/>
    </source>
</evidence>
<evidence type="ECO:0000313" key="8">
    <source>
        <dbReference type="EMBL" id="AHE96136.1"/>
    </source>
</evidence>
<dbReference type="eggNOG" id="COG1583">
    <property type="taxonomic scope" value="Bacteria"/>
</dbReference>
<protein>
    <recommendedName>
        <fullName evidence="4">CRISPR-associated endoribonuclease</fullName>
    </recommendedName>
</protein>
<comment type="function">
    <text evidence="4">CRISPR (clustered regularly interspaced short palindromic repeat), is an adaptive immune system that provides protection against mobile genetic elements (viruses, transposable elements and conjugative plasmids). CRISPR clusters contain sequences complementary to antecedent mobile elements and target invading nucleic acids. CRISPR clusters are transcribed and processed into CRISPR RNA (crRNA).</text>
</comment>